<protein>
    <submittedName>
        <fullName evidence="3">Sortase family protein</fullName>
    </submittedName>
</protein>
<evidence type="ECO:0000256" key="2">
    <source>
        <dbReference type="SAM" id="SignalP"/>
    </source>
</evidence>
<dbReference type="RefSeq" id="WP_243754473.1">
    <property type="nucleotide sequence ID" value="NZ_SNXZ01000009.1"/>
</dbReference>
<dbReference type="EMBL" id="SNXZ01000009">
    <property type="protein sequence ID" value="TDP91028.1"/>
    <property type="molecule type" value="Genomic_DNA"/>
</dbReference>
<dbReference type="InterPro" id="IPR005754">
    <property type="entry name" value="Sortase"/>
</dbReference>
<feature type="chain" id="PRO_5039508920" evidence="2">
    <location>
        <begin position="23"/>
        <end position="206"/>
    </location>
</feature>
<keyword evidence="2" id="KW-0732">Signal</keyword>
<evidence type="ECO:0000256" key="1">
    <source>
        <dbReference type="ARBA" id="ARBA00022801"/>
    </source>
</evidence>
<comment type="caution">
    <text evidence="3">The sequence shown here is derived from an EMBL/GenBank/DDBJ whole genome shotgun (WGS) entry which is preliminary data.</text>
</comment>
<gene>
    <name evidence="3" type="ORF">EV186_10920</name>
</gene>
<feature type="signal peptide" evidence="2">
    <location>
        <begin position="1"/>
        <end position="22"/>
    </location>
</feature>
<organism evidence="3 4">
    <name type="scientific">Labedaea rhizosphaerae</name>
    <dbReference type="NCBI Taxonomy" id="598644"/>
    <lineage>
        <taxon>Bacteria</taxon>
        <taxon>Bacillati</taxon>
        <taxon>Actinomycetota</taxon>
        <taxon>Actinomycetes</taxon>
        <taxon>Pseudonocardiales</taxon>
        <taxon>Pseudonocardiaceae</taxon>
        <taxon>Labedaea</taxon>
    </lineage>
</organism>
<dbReference type="NCBIfam" id="NF033748">
    <property type="entry name" value="class_F_sortase"/>
    <property type="match status" value="1"/>
</dbReference>
<dbReference type="InterPro" id="IPR042001">
    <property type="entry name" value="Sortase_F"/>
</dbReference>
<keyword evidence="1" id="KW-0378">Hydrolase</keyword>
<dbReference type="Proteomes" id="UP000295444">
    <property type="component" value="Unassembled WGS sequence"/>
</dbReference>
<name>A0A4V3CXP4_LABRH</name>
<sequence>MRDVLRLAFVVAVAAATTGGAAMPQTAPGNVAAPSVVAAPVVAAPAQPTWTLTPATEASIARPVRLRVPAIGVDTRITGITVNIAGQLIPPPTTDVVGWYTGGPAPGDTGPALLAGHVDSRAGPGVFFHLADLHTGDRIAVDRADHTTARFHVVSVTRVRKSAFPTGGVYAPEPIPLLRLITCGGTFDHAARSYRDNVIVEAAPDP</sequence>
<accession>A0A4V3CXP4</accession>
<dbReference type="AlphaFoldDB" id="A0A4V3CXP4"/>
<evidence type="ECO:0000313" key="4">
    <source>
        <dbReference type="Proteomes" id="UP000295444"/>
    </source>
</evidence>
<dbReference type="Gene3D" id="2.40.260.10">
    <property type="entry name" value="Sortase"/>
    <property type="match status" value="1"/>
</dbReference>
<keyword evidence="4" id="KW-1185">Reference proteome</keyword>
<dbReference type="InterPro" id="IPR023365">
    <property type="entry name" value="Sortase_dom-sf"/>
</dbReference>
<dbReference type="Pfam" id="PF04203">
    <property type="entry name" value="Sortase"/>
    <property type="match status" value="1"/>
</dbReference>
<reference evidence="3 4" key="1">
    <citation type="submission" date="2019-03" db="EMBL/GenBank/DDBJ databases">
        <title>Genomic Encyclopedia of Type Strains, Phase IV (KMG-IV): sequencing the most valuable type-strain genomes for metagenomic binning, comparative biology and taxonomic classification.</title>
        <authorList>
            <person name="Goeker M."/>
        </authorList>
    </citation>
    <scope>NUCLEOTIDE SEQUENCE [LARGE SCALE GENOMIC DNA]</scope>
    <source>
        <strain evidence="3 4">DSM 45361</strain>
    </source>
</reference>
<evidence type="ECO:0000313" key="3">
    <source>
        <dbReference type="EMBL" id="TDP91028.1"/>
    </source>
</evidence>
<dbReference type="SUPFAM" id="SSF63817">
    <property type="entry name" value="Sortase"/>
    <property type="match status" value="1"/>
</dbReference>
<dbReference type="GO" id="GO:0016787">
    <property type="term" value="F:hydrolase activity"/>
    <property type="evidence" value="ECO:0007669"/>
    <property type="project" value="UniProtKB-KW"/>
</dbReference>
<proteinExistence type="predicted"/>
<dbReference type="CDD" id="cd05829">
    <property type="entry name" value="Sortase_F"/>
    <property type="match status" value="1"/>
</dbReference>